<dbReference type="PANTHER" id="PTHR32027">
    <property type="entry name" value="CYTOSINE DEAMINASE"/>
    <property type="match status" value="1"/>
</dbReference>
<dbReference type="GO" id="GO:0016814">
    <property type="term" value="F:hydrolase activity, acting on carbon-nitrogen (but not peptide) bonds, in cyclic amidines"/>
    <property type="evidence" value="ECO:0007669"/>
    <property type="project" value="TreeGrafter"/>
</dbReference>
<evidence type="ECO:0000256" key="1">
    <source>
        <dbReference type="SAM" id="MobiDB-lite"/>
    </source>
</evidence>
<organism evidence="3 4">
    <name type="scientific">Dentipellis fragilis</name>
    <dbReference type="NCBI Taxonomy" id="205917"/>
    <lineage>
        <taxon>Eukaryota</taxon>
        <taxon>Fungi</taxon>
        <taxon>Dikarya</taxon>
        <taxon>Basidiomycota</taxon>
        <taxon>Agaricomycotina</taxon>
        <taxon>Agaricomycetes</taxon>
        <taxon>Russulales</taxon>
        <taxon>Hericiaceae</taxon>
        <taxon>Dentipellis</taxon>
    </lineage>
</organism>
<accession>A0A4Y9YZ62</accession>
<feature type="compositionally biased region" description="Basic residues" evidence="1">
    <location>
        <begin position="1812"/>
        <end position="1821"/>
    </location>
</feature>
<feature type="region of interest" description="Disordered" evidence="1">
    <location>
        <begin position="839"/>
        <end position="860"/>
    </location>
</feature>
<evidence type="ECO:0000313" key="4">
    <source>
        <dbReference type="Proteomes" id="UP000298327"/>
    </source>
</evidence>
<feature type="region of interest" description="Disordered" evidence="1">
    <location>
        <begin position="1559"/>
        <end position="1578"/>
    </location>
</feature>
<feature type="compositionally biased region" description="Pro residues" evidence="1">
    <location>
        <begin position="1530"/>
        <end position="1540"/>
    </location>
</feature>
<evidence type="ECO:0000256" key="2">
    <source>
        <dbReference type="SAM" id="Phobius"/>
    </source>
</evidence>
<dbReference type="Gene3D" id="3.20.20.140">
    <property type="entry name" value="Metal-dependent hydrolases"/>
    <property type="match status" value="1"/>
</dbReference>
<feature type="compositionally biased region" description="Low complexity" evidence="1">
    <location>
        <begin position="1197"/>
        <end position="1211"/>
    </location>
</feature>
<dbReference type="InterPro" id="IPR044926">
    <property type="entry name" value="RGS_subdomain_2"/>
</dbReference>
<dbReference type="PANTHER" id="PTHR32027:SF0">
    <property type="entry name" value="CYTOSINE DEAMINASE"/>
    <property type="match status" value="1"/>
</dbReference>
<feature type="transmembrane region" description="Helical" evidence="2">
    <location>
        <begin position="1391"/>
        <end position="1411"/>
    </location>
</feature>
<evidence type="ECO:0000313" key="3">
    <source>
        <dbReference type="EMBL" id="TFY66903.1"/>
    </source>
</evidence>
<feature type="compositionally biased region" description="Low complexity" evidence="1">
    <location>
        <begin position="1738"/>
        <end position="1762"/>
    </location>
</feature>
<reference evidence="3 4" key="1">
    <citation type="submission" date="2019-02" db="EMBL/GenBank/DDBJ databases">
        <title>Genome sequencing of the rare red list fungi Dentipellis fragilis.</title>
        <authorList>
            <person name="Buettner E."/>
            <person name="Kellner H."/>
        </authorList>
    </citation>
    <scope>NUCLEOTIDE SEQUENCE [LARGE SCALE GENOMIC DNA]</scope>
    <source>
        <strain evidence="3 4">DSM 105465</strain>
    </source>
</reference>
<dbReference type="Proteomes" id="UP000298327">
    <property type="component" value="Unassembled WGS sequence"/>
</dbReference>
<feature type="non-terminal residue" evidence="3">
    <location>
        <position position="1821"/>
    </location>
</feature>
<feature type="region of interest" description="Disordered" evidence="1">
    <location>
        <begin position="1732"/>
        <end position="1762"/>
    </location>
</feature>
<sequence>MLLRVRRADEANAGIVADGNLKPRSLLIRNVHLPATSRGDALYDVYCKDGKVHSVSKSKPARSPLARVLRRGLRYFLTPEIDAEGKGLLLPSLCHAHVHLDKCFLLDQCGKLESGTFKEALELTTRAKAQFPQHLDDVYARGRRLIVESIACGVTAMRAHVEVDTTVQLACLDVALRLKAEFAAYCDVQISAFAQDPLFERADAEEPGANYTLLRAAARTPGVACVGSAPYVERTPAQATQNIALLVALALAHGLHADFHLDYNIDASQTPLVYALLAELRAHAWAAPRVVTIGHGTRYSLFDGAEWDALRSEIGELPVAFVALPQSDMYMMGKGGGVGGRDRALLPPRATLPVPYMASLGLRIALSVNNVDNAFTPQGSVDPMGLCPLGVAVYQDAGEEACRVLMAAVSSGARRAVGLELAGGSCDVDEGLEIEPGDRADFVLLHDNSSARAAVLDPCYARSTIRAGRVIATRRGERWACFDIDKGPGRSMRPAYVVWRLCAGDSLTLSSAHRPRPHNNFKYTVGPGLLQACPAPAPCKPTRRRGLVLAHPSQVCMTVRYTRYTLIADLQHEVCCWDFASVAFKSRCVLPIFLILSAFFHTFTPLSAIDDDDTTAAMSHRPTTRSMTARQRNQPQPQPWYYVESVSDGTESGSEYQPSTDSSCTYTAGSGNGNGTYEWSKTQSSGQYRKLARDMTSSNDPNTNAVMTWFATPVPAHDCDDGVGRQPSITCTRTDRAIWAGDKVATERAERWAVYAPPAPQVQRECERPREREREWHREPEVRSTAPSDGAGVLMRIWGGIYTLATFVGFIFWAGLIGEYQVLGGRMFERWVVESPGDTDAGGDSRLANHQPSRSSCGSQRSSVPECLYALSQWCSCNPQQVRHAACMPVPCADMDMDMDMGLGRRNMPICSWTEDAPLILQCQRADPQIKTYRGRTPRIVHPAFLPSMLHLARHLDSGSLAYKNNCAVREGARADAPRVHAYAYALYLSIWRGRRTRSGVGQGRGLVPSWAGAAIWLVPASEADEHRNRSRNGHGTLLGFEKASRRGRRTFRECIAQLRRVPTPEADPVSSMSASKHFALAFLGAEASALPYCALENTDEDAEWESEGSGPMRRDGAWETRIAGASDGDRFVLLDAGIAPSDRAILQPDMSLQTPLKPALPRPAPRLLFRPWPPATSSLSESNSLARSLSPSALSSPSPFVSSSSSSSPADSPPVPPLQPPTRRGQVTPLFEVKLEDVINRKHLPPLGLKDFEEWLLFVEGSPENLYFMLWLREYTARYIQWEAGADLKSPPPPSPSSPTNYRFSTPRVPDSALSLFYARAKQTFFMPNADYELNVPSDIISRFHSHYASPPYPHPNDFHDVAWEVHGMLQESLDRFVVAAYQNVGTNRALCGIIGGITFSLLGTVAPIACNFVGARSRWLRLTALPGLWLGLTILLASLHGVCMMVYIFGDLRQLRKFELARPRISAPKIHIQSEKISRPIRPSFTHSRSVTSLPATIASLTPTRSAPSIPTQPSERTAVPQLKLDIPAPPPAYPAPPSSSSHTASAFASISTPYEHNRSTSSLASSGSASDVLSDKHDYDDAHAVTISDAYYDANPAPEGPATRTGPGAALPIPPVFGGAYKFGNPDPRYHTRECRANRACRVSRTAGFIHPYDSVDDFDKAEFRAGAHAASAMEQGMGLPFGLGLGMTDGDEFDFDALPARGFGPGWDSDDGSSCICPMTPAIASSVALPSTRPQSSQTQTAMTTTTSSSPSSSTGLTPIVSEKRRFNAVERQMPLEAHPSRCTAGEFRRAPCSRGRSTSASIPFCHSRGRRRLTSS</sequence>
<dbReference type="STRING" id="205917.A0A4Y9YZ62"/>
<keyword evidence="4" id="KW-1185">Reference proteome</keyword>
<proteinExistence type="predicted"/>
<keyword evidence="2" id="KW-1133">Transmembrane helix</keyword>
<dbReference type="EMBL" id="SEOQ01000209">
    <property type="protein sequence ID" value="TFY66903.1"/>
    <property type="molecule type" value="Genomic_DNA"/>
</dbReference>
<keyword evidence="2" id="KW-0812">Transmembrane</keyword>
<dbReference type="InterPro" id="IPR036305">
    <property type="entry name" value="RGS_sf"/>
</dbReference>
<comment type="caution">
    <text evidence="3">The sequence shown here is derived from an EMBL/GenBank/DDBJ whole genome shotgun (WGS) entry which is preliminary data.</text>
</comment>
<feature type="region of interest" description="Disordered" evidence="1">
    <location>
        <begin position="1197"/>
        <end position="1226"/>
    </location>
</feature>
<feature type="compositionally biased region" description="Pro residues" evidence="1">
    <location>
        <begin position="1212"/>
        <end position="1221"/>
    </location>
</feature>
<evidence type="ECO:0008006" key="5">
    <source>
        <dbReference type="Google" id="ProtNLM"/>
    </source>
</evidence>
<keyword evidence="2" id="KW-0472">Membrane</keyword>
<dbReference type="OrthoDB" id="10266980at2759"/>
<protein>
    <recommendedName>
        <fullName evidence="5">Amidohydrolase-related domain-containing protein</fullName>
    </recommendedName>
</protein>
<dbReference type="InterPro" id="IPR052349">
    <property type="entry name" value="Metallo-hydrolase_Enzymes"/>
</dbReference>
<feature type="compositionally biased region" description="Polar residues" evidence="1">
    <location>
        <begin position="624"/>
        <end position="635"/>
    </location>
</feature>
<feature type="compositionally biased region" description="Polar residues" evidence="1">
    <location>
        <begin position="647"/>
        <end position="667"/>
    </location>
</feature>
<dbReference type="SUPFAM" id="SSF51556">
    <property type="entry name" value="Metallo-dependent hydrolases"/>
    <property type="match status" value="1"/>
</dbReference>
<feature type="region of interest" description="Disordered" evidence="1">
    <location>
        <begin position="613"/>
        <end position="667"/>
    </location>
</feature>
<dbReference type="InterPro" id="IPR032466">
    <property type="entry name" value="Metal_Hydrolase"/>
</dbReference>
<name>A0A4Y9YZ62_9AGAM</name>
<dbReference type="SUPFAM" id="SSF48097">
    <property type="entry name" value="Regulator of G-protein signaling, RGS"/>
    <property type="match status" value="1"/>
</dbReference>
<dbReference type="Gene3D" id="1.10.167.10">
    <property type="entry name" value="Regulator of G-protein Signalling 4, domain 2"/>
    <property type="match status" value="1"/>
</dbReference>
<feature type="compositionally biased region" description="Low complexity" evidence="1">
    <location>
        <begin position="1562"/>
        <end position="1575"/>
    </location>
</feature>
<gene>
    <name evidence="3" type="ORF">EVG20_g4181</name>
</gene>
<feature type="region of interest" description="Disordered" evidence="1">
    <location>
        <begin position="1527"/>
        <end position="1549"/>
    </location>
</feature>
<feature type="region of interest" description="Disordered" evidence="1">
    <location>
        <begin position="1785"/>
        <end position="1821"/>
    </location>
</feature>
<feature type="transmembrane region" description="Helical" evidence="2">
    <location>
        <begin position="1431"/>
        <end position="1452"/>
    </location>
</feature>